<name>A0A6N7XMM4_9FIRM</name>
<dbReference type="Proteomes" id="UP000469523">
    <property type="component" value="Unassembled WGS sequence"/>
</dbReference>
<dbReference type="Gene3D" id="3.30.870.10">
    <property type="entry name" value="Endonuclease Chain A"/>
    <property type="match status" value="2"/>
</dbReference>
<dbReference type="CDD" id="cd09113">
    <property type="entry name" value="PLDc_ymdC_like_2"/>
    <property type="match status" value="1"/>
</dbReference>
<reference evidence="3 4" key="1">
    <citation type="submission" date="2019-09" db="EMBL/GenBank/DDBJ databases">
        <title>In-depth cultivation of the pig gut microbiome towards novel bacterial diversity and tailored functional studies.</title>
        <authorList>
            <person name="Wylensek D."/>
            <person name="Hitch T.C.A."/>
            <person name="Clavel T."/>
        </authorList>
    </citation>
    <scope>NUCLEOTIDE SEQUENCE [LARGE SCALE GENOMIC DNA]</scope>
    <source>
        <strain evidence="3 4">WCA3-693-APC-4?</strain>
    </source>
</reference>
<feature type="domain" description="PLD phosphodiesterase" evidence="2">
    <location>
        <begin position="382"/>
        <end position="409"/>
    </location>
</feature>
<dbReference type="Pfam" id="PF13091">
    <property type="entry name" value="PLDc_2"/>
    <property type="match status" value="2"/>
</dbReference>
<dbReference type="PROSITE" id="PS50035">
    <property type="entry name" value="PLD"/>
    <property type="match status" value="2"/>
</dbReference>
<evidence type="ECO:0000313" key="3">
    <source>
        <dbReference type="EMBL" id="MSU02766.1"/>
    </source>
</evidence>
<organism evidence="3 4">
    <name type="scientific">Tissierella pigra</name>
    <dbReference type="NCBI Taxonomy" id="2607614"/>
    <lineage>
        <taxon>Bacteria</taxon>
        <taxon>Bacillati</taxon>
        <taxon>Bacillota</taxon>
        <taxon>Tissierellia</taxon>
        <taxon>Tissierellales</taxon>
        <taxon>Tissierellaceae</taxon>
        <taxon>Tissierella</taxon>
    </lineage>
</organism>
<sequence>MKKLDKKTHLKTISKKIFNIYLIYIFIFSILIFAIHKPKEKQYGEFTNLNESSIEASGQDRVVLVEERTDAYLTRLNIVGNAKNSLDISYYFLSDGVSTETFLGGILDAADRGIEVRILLDGLFHNLRGDLGDTIYTFKEHPNIQLKLYEPFNFFTPWAWNNRLHDKFIIADSEIAIIGGRNIGDKYFLQDSTEIELVDDRDVLIFNDNPSNNDNSVIYKMEKYYNDLWNYDYSKPSVKKMTNKRKNRGQEFGEKLRDRFNSFEDENPEILNGVDWYNETIPTKNIDFVHNPIGRLNTDPNCLKELLRLGSNAEDSIFVQSPYIIPSRNMRNKLNMYDIDLEKVNILTNSFALSPNPLAVSGYANHRNKIIDSKIKLYEFQGEESLHTKTYVFDNNISVIGSFNFDHRSSYINTESMVIIHSEDFTEQLKDTISVDINGSLQVGEDYNYIYDESVDEKNMSLIKKSLITMLSKVVFFIEYLL</sequence>
<dbReference type="InterPro" id="IPR025202">
    <property type="entry name" value="PLD-like_dom"/>
</dbReference>
<keyword evidence="1" id="KW-0472">Membrane</keyword>
<dbReference type="PANTHER" id="PTHR21248">
    <property type="entry name" value="CARDIOLIPIN SYNTHASE"/>
    <property type="match status" value="1"/>
</dbReference>
<dbReference type="AlphaFoldDB" id="A0A6N7XMM4"/>
<dbReference type="EMBL" id="VUNQ01000042">
    <property type="protein sequence ID" value="MSU02766.1"/>
    <property type="molecule type" value="Genomic_DNA"/>
</dbReference>
<feature type="domain" description="PLD phosphodiesterase" evidence="2">
    <location>
        <begin position="160"/>
        <end position="187"/>
    </location>
</feature>
<evidence type="ECO:0000259" key="2">
    <source>
        <dbReference type="PROSITE" id="PS50035"/>
    </source>
</evidence>
<evidence type="ECO:0000313" key="4">
    <source>
        <dbReference type="Proteomes" id="UP000469523"/>
    </source>
</evidence>
<dbReference type="SUPFAM" id="SSF56024">
    <property type="entry name" value="Phospholipase D/nuclease"/>
    <property type="match status" value="2"/>
</dbReference>
<evidence type="ECO:0000256" key="1">
    <source>
        <dbReference type="SAM" id="Phobius"/>
    </source>
</evidence>
<dbReference type="PANTHER" id="PTHR21248:SF12">
    <property type="entry name" value="CARDIOLIPIN SYNTHASE C"/>
    <property type="match status" value="1"/>
</dbReference>
<proteinExistence type="predicted"/>
<dbReference type="SMART" id="SM00155">
    <property type="entry name" value="PLDc"/>
    <property type="match status" value="2"/>
</dbReference>
<keyword evidence="1" id="KW-1133">Transmembrane helix</keyword>
<gene>
    <name evidence="3" type="ORF">FYJ83_14990</name>
</gene>
<dbReference type="GO" id="GO:0032049">
    <property type="term" value="P:cardiolipin biosynthetic process"/>
    <property type="evidence" value="ECO:0007669"/>
    <property type="project" value="UniProtKB-ARBA"/>
</dbReference>
<feature type="transmembrane region" description="Helical" evidence="1">
    <location>
        <begin position="20"/>
        <end position="36"/>
    </location>
</feature>
<dbReference type="InterPro" id="IPR001736">
    <property type="entry name" value="PLipase_D/transphosphatidylase"/>
</dbReference>
<comment type="caution">
    <text evidence="3">The sequence shown here is derived from an EMBL/GenBank/DDBJ whole genome shotgun (WGS) entry which is preliminary data.</text>
</comment>
<keyword evidence="1" id="KW-0812">Transmembrane</keyword>
<accession>A0A6N7XMM4</accession>
<protein>
    <submittedName>
        <fullName evidence="3">Phospholipase D family protein</fullName>
    </submittedName>
</protein>
<dbReference type="GO" id="GO:0030572">
    <property type="term" value="F:phosphatidyltransferase activity"/>
    <property type="evidence" value="ECO:0007669"/>
    <property type="project" value="UniProtKB-ARBA"/>
</dbReference>
<keyword evidence="4" id="KW-1185">Reference proteome</keyword>